<dbReference type="EMBL" id="MT143700">
    <property type="protein sequence ID" value="QJA43329.1"/>
    <property type="molecule type" value="Genomic_DNA"/>
</dbReference>
<evidence type="ECO:0000313" key="2">
    <source>
        <dbReference type="EMBL" id="QJB05014.1"/>
    </source>
</evidence>
<protein>
    <submittedName>
        <fullName evidence="1">Uncharacterized protein</fullName>
    </submittedName>
</protein>
<sequence>MNWMTETPKIEVEYGYPLQRYTFTGEYSLDTGSALRVAIKNRRKRYLPIYQNKKGEFFCDATQSYEKIPTG</sequence>
<accession>A0A6H1Z788</accession>
<reference evidence="1" key="1">
    <citation type="submission" date="2020-03" db="EMBL/GenBank/DDBJ databases">
        <title>The deep terrestrial virosphere.</title>
        <authorList>
            <person name="Holmfeldt K."/>
            <person name="Nilsson E."/>
            <person name="Simone D."/>
            <person name="Lopez-Fernandez M."/>
            <person name="Wu X."/>
            <person name="de Brujin I."/>
            <person name="Lundin D."/>
            <person name="Andersson A."/>
            <person name="Bertilsson S."/>
            <person name="Dopson M."/>
        </authorList>
    </citation>
    <scope>NUCLEOTIDE SEQUENCE</scope>
    <source>
        <strain evidence="1">MM171A00247</strain>
        <strain evidence="2">MM171B00144</strain>
    </source>
</reference>
<organism evidence="1">
    <name type="scientific">viral metagenome</name>
    <dbReference type="NCBI Taxonomy" id="1070528"/>
    <lineage>
        <taxon>unclassified sequences</taxon>
        <taxon>metagenomes</taxon>
        <taxon>organismal metagenomes</taxon>
    </lineage>
</organism>
<name>A0A6H1Z788_9ZZZZ</name>
<gene>
    <name evidence="1" type="ORF">MM171A00247_0043</name>
    <name evidence="2" type="ORF">MM171B00144_0053</name>
</gene>
<proteinExistence type="predicted"/>
<evidence type="ECO:0000313" key="1">
    <source>
        <dbReference type="EMBL" id="QJA43329.1"/>
    </source>
</evidence>
<dbReference type="AlphaFoldDB" id="A0A6H1Z788"/>
<dbReference type="EMBL" id="MT143893">
    <property type="protein sequence ID" value="QJB05014.1"/>
    <property type="molecule type" value="Genomic_DNA"/>
</dbReference>